<sequence>MQLTELPPKSSRMAQVPHQGGLHYIELIKTNLQFIHGKDCLFQILSQVKALDDHWQVSVLKTDETGSSSPRSIVLFDDSGPGLVAALAKLHRRSAEMLAAFLADNAGDASAYMRRKEAEALSKKTTDEQPKKKKKKEVERSRNGVEKPQSDDDDDEVKTPTAVQVAVVAKAVGGLSADGQRPLRMSARSPPPPLEEKKKKKKNGWERVAAPCRFRGWRSPSPPPCEEDYEPVSRYEDSSLRPRGIICPNYGPASAFYRVPDVRTELAYWPSARVAKAPEDNKVEVGKPAAGDSACPPAPAAASSATAAALTAEAIKTLAPQPPHKTESDKENMESTLPAVSTQAEEDVAQIKRIDKKSVLLYISWPSYGSTIVADQCELSVRSLQSRVRHMLRSNGPALFGDALLGAEPPVVFGPDEVPSFVVQIKGLRDDEVL</sequence>
<feature type="compositionally biased region" description="Basic and acidic residues" evidence="1">
    <location>
        <begin position="324"/>
        <end position="333"/>
    </location>
</feature>
<dbReference type="AlphaFoldDB" id="A0A2T4AX57"/>
<name>A0A2T4AX57_9HYPO</name>
<dbReference type="Proteomes" id="UP000241546">
    <property type="component" value="Unassembled WGS sequence"/>
</dbReference>
<evidence type="ECO:0000313" key="3">
    <source>
        <dbReference type="Proteomes" id="UP000241546"/>
    </source>
</evidence>
<dbReference type="EMBL" id="KZ680265">
    <property type="protein sequence ID" value="PTB61629.1"/>
    <property type="molecule type" value="Genomic_DNA"/>
</dbReference>
<feature type="compositionally biased region" description="Basic and acidic residues" evidence="1">
    <location>
        <begin position="117"/>
        <end position="150"/>
    </location>
</feature>
<gene>
    <name evidence="2" type="ORF">BBK36DRAFT_1173277</name>
</gene>
<dbReference type="OrthoDB" id="4892346at2759"/>
<evidence type="ECO:0000256" key="1">
    <source>
        <dbReference type="SAM" id="MobiDB-lite"/>
    </source>
</evidence>
<feature type="region of interest" description="Disordered" evidence="1">
    <location>
        <begin position="117"/>
        <end position="158"/>
    </location>
</feature>
<reference evidence="3" key="1">
    <citation type="submission" date="2016-07" db="EMBL/GenBank/DDBJ databases">
        <title>Multiple horizontal gene transfer events from other fungi enriched the ability of initially mycotrophic Trichoderma (Ascomycota) to feed on dead plant biomass.</title>
        <authorList>
            <consortium name="DOE Joint Genome Institute"/>
            <person name="Atanasova L."/>
            <person name="Chenthamara K."/>
            <person name="Zhang J."/>
            <person name="Grujic M."/>
            <person name="Henrissat B."/>
            <person name="Kuo A."/>
            <person name="Aerts A."/>
            <person name="Salamov A."/>
            <person name="Lipzen A."/>
            <person name="Labutti K."/>
            <person name="Barry K."/>
            <person name="Miao Y."/>
            <person name="Rahimi M.J."/>
            <person name="Shen Q."/>
            <person name="Grigoriev I.V."/>
            <person name="Kubicek C.P."/>
            <person name="Druzhinina I.S."/>
        </authorList>
    </citation>
    <scope>NUCLEOTIDE SEQUENCE [LARGE SCALE GENOMIC DNA]</scope>
    <source>
        <strain evidence="3">TUCIM 6016</strain>
    </source>
</reference>
<dbReference type="GeneID" id="36603966"/>
<keyword evidence="3" id="KW-1185">Reference proteome</keyword>
<feature type="region of interest" description="Disordered" evidence="1">
    <location>
        <begin position="318"/>
        <end position="344"/>
    </location>
</feature>
<proteinExistence type="predicted"/>
<organism evidence="2 3">
    <name type="scientific">Trichoderma citrinoviride</name>
    <dbReference type="NCBI Taxonomy" id="58853"/>
    <lineage>
        <taxon>Eukaryota</taxon>
        <taxon>Fungi</taxon>
        <taxon>Dikarya</taxon>
        <taxon>Ascomycota</taxon>
        <taxon>Pezizomycotina</taxon>
        <taxon>Sordariomycetes</taxon>
        <taxon>Hypocreomycetidae</taxon>
        <taxon>Hypocreales</taxon>
        <taxon>Hypocreaceae</taxon>
        <taxon>Trichoderma</taxon>
    </lineage>
</organism>
<dbReference type="RefSeq" id="XP_024744949.1">
    <property type="nucleotide sequence ID" value="XM_024895848.1"/>
</dbReference>
<feature type="region of interest" description="Disordered" evidence="1">
    <location>
        <begin position="177"/>
        <end position="204"/>
    </location>
</feature>
<evidence type="ECO:0000313" key="2">
    <source>
        <dbReference type="EMBL" id="PTB61629.1"/>
    </source>
</evidence>
<feature type="compositionally biased region" description="Polar residues" evidence="1">
    <location>
        <begin position="334"/>
        <end position="343"/>
    </location>
</feature>
<protein>
    <submittedName>
        <fullName evidence="2">Uncharacterized protein</fullName>
    </submittedName>
</protein>
<accession>A0A2T4AX57</accession>